<dbReference type="EMBL" id="UINC01000324">
    <property type="protein sequence ID" value="SUZ53297.1"/>
    <property type="molecule type" value="Genomic_DNA"/>
</dbReference>
<dbReference type="Pfam" id="PF06089">
    <property type="entry name" value="Asparaginase_II"/>
    <property type="match status" value="1"/>
</dbReference>
<evidence type="ECO:0008006" key="2">
    <source>
        <dbReference type="Google" id="ProtNLM"/>
    </source>
</evidence>
<proteinExistence type="predicted"/>
<organism evidence="1">
    <name type="scientific">marine metagenome</name>
    <dbReference type="NCBI Taxonomy" id="408172"/>
    <lineage>
        <taxon>unclassified sequences</taxon>
        <taxon>metagenomes</taxon>
        <taxon>ecological metagenomes</taxon>
    </lineage>
</organism>
<dbReference type="PANTHER" id="PTHR42110">
    <property type="entry name" value="L-ASPARAGINASE, PUTATIVE (AFU_ORTHOLOGUE AFUA_3G11890)-RELATED"/>
    <property type="match status" value="1"/>
</dbReference>
<evidence type="ECO:0000313" key="1">
    <source>
        <dbReference type="EMBL" id="SUZ53297.1"/>
    </source>
</evidence>
<sequence>MPILCRVTRGDFTESIHVVFAVAVDENGEIFFSAGDPHYLTCIRSALKPFQAAAAIKGGAVDAAGFSDHHIALMCASHKGEKEHVDTARHMLEKLDLTINDYECGTHYPSDKMTRWGMIKDGQMALALHNNCSGKHAGMLALAKHLNQGIKNYTQKSHPVQETIFALLQEYTGLEAIPTSIDGCSAPTPFITLGAIAGLFQKLGSGEHPELERAYQAMVKHPFLVSGSDTFDTLFIEALQGRGVTKIGGESIRGVSIKKADGGCVGLALKVLDGNFRALSPATMKLLEHLQLLNKKELSRLERFSAGILKNHNQIEIGRIEATLDE</sequence>
<dbReference type="AlphaFoldDB" id="A0A381NFJ4"/>
<name>A0A381NFJ4_9ZZZZ</name>
<dbReference type="InterPro" id="IPR010349">
    <property type="entry name" value="Asparaginase_II"/>
</dbReference>
<reference evidence="1" key="1">
    <citation type="submission" date="2018-05" db="EMBL/GenBank/DDBJ databases">
        <authorList>
            <person name="Lanie J.A."/>
            <person name="Ng W.-L."/>
            <person name="Kazmierczak K.M."/>
            <person name="Andrzejewski T.M."/>
            <person name="Davidsen T.M."/>
            <person name="Wayne K.J."/>
            <person name="Tettelin H."/>
            <person name="Glass J.I."/>
            <person name="Rusch D."/>
            <person name="Podicherti R."/>
            <person name="Tsui H.-C.T."/>
            <person name="Winkler M.E."/>
        </authorList>
    </citation>
    <scope>NUCLEOTIDE SEQUENCE</scope>
</reference>
<dbReference type="PANTHER" id="PTHR42110:SF1">
    <property type="entry name" value="L-ASPARAGINASE, PUTATIVE (AFU_ORTHOLOGUE AFUA_3G11890)-RELATED"/>
    <property type="match status" value="1"/>
</dbReference>
<gene>
    <name evidence="1" type="ORF">METZ01_LOCUS6151</name>
</gene>
<protein>
    <recommendedName>
        <fullName evidence="2">Asparaginase</fullName>
    </recommendedName>
</protein>
<accession>A0A381NFJ4</accession>